<comment type="caution">
    <text evidence="1">The sequence shown here is derived from an EMBL/GenBank/DDBJ whole genome shotgun (WGS) entry which is preliminary data.</text>
</comment>
<evidence type="ECO:0000313" key="2">
    <source>
        <dbReference type="Proteomes" id="UP001433071"/>
    </source>
</evidence>
<accession>A0ABV1Z353</accession>
<reference evidence="1 2" key="1">
    <citation type="journal article" date="2024" name="Proc. Natl. Acad. Sci. U.S.A.">
        <title>The evolutionary genomics of adaptation to stress in wild rhizobium bacteria.</title>
        <authorList>
            <person name="Kehlet-Delgado H."/>
            <person name="Montoya A.P."/>
            <person name="Jensen K.T."/>
            <person name="Wendlandt C.E."/>
            <person name="Dexheimer C."/>
            <person name="Roberts M."/>
            <person name="Torres Martinez L."/>
            <person name="Friesen M.L."/>
            <person name="Griffitts J.S."/>
            <person name="Porter S.S."/>
        </authorList>
    </citation>
    <scope>NUCLEOTIDE SEQUENCE [LARGE SCALE GENOMIC DNA]</scope>
    <source>
        <strain evidence="1 2">M0641</strain>
    </source>
</reference>
<dbReference type="EMBL" id="JAMYQB010000017">
    <property type="protein sequence ID" value="MER9406408.1"/>
    <property type="molecule type" value="Genomic_DNA"/>
</dbReference>
<dbReference type="RefSeq" id="WP_352559760.1">
    <property type="nucleotide sequence ID" value="NZ_JAMYQB010000017.1"/>
</dbReference>
<gene>
    <name evidence="1" type="ORF">NKI36_20455</name>
</gene>
<evidence type="ECO:0000313" key="1">
    <source>
        <dbReference type="EMBL" id="MER9406408.1"/>
    </source>
</evidence>
<sequence length="80" mass="9234">MAEVTNELMLELLRSIDQQIGELSQDFSEMTSELGSIRGHLIATEADLKNICRVLTRQDASLERIERRLDPHQFPENQRP</sequence>
<dbReference type="Proteomes" id="UP001433071">
    <property type="component" value="Unassembled WGS sequence"/>
</dbReference>
<name>A0ABV1Z353_9HYPH</name>
<proteinExistence type="predicted"/>
<protein>
    <submittedName>
        <fullName evidence="1">Uncharacterized protein</fullName>
    </submittedName>
</protein>
<organism evidence="1 2">
    <name type="scientific">Mesorhizobium caraganae</name>
    <dbReference type="NCBI Taxonomy" id="483206"/>
    <lineage>
        <taxon>Bacteria</taxon>
        <taxon>Pseudomonadati</taxon>
        <taxon>Pseudomonadota</taxon>
        <taxon>Alphaproteobacteria</taxon>
        <taxon>Hyphomicrobiales</taxon>
        <taxon>Phyllobacteriaceae</taxon>
        <taxon>Mesorhizobium</taxon>
    </lineage>
</organism>
<keyword evidence="2" id="KW-1185">Reference proteome</keyword>